<protein>
    <submittedName>
        <fullName evidence="2">Uncharacterized protein</fullName>
    </submittedName>
</protein>
<evidence type="ECO:0000256" key="1">
    <source>
        <dbReference type="SAM" id="SignalP"/>
    </source>
</evidence>
<gene>
    <name evidence="2" type="ORF">niasHS_008926</name>
</gene>
<feature type="chain" id="PRO_5044821393" evidence="1">
    <location>
        <begin position="22"/>
        <end position="113"/>
    </location>
</feature>
<organism evidence="2 3">
    <name type="scientific">Heterodera schachtii</name>
    <name type="common">Sugarbeet cyst nematode worm</name>
    <name type="synonym">Tylenchus schachtii</name>
    <dbReference type="NCBI Taxonomy" id="97005"/>
    <lineage>
        <taxon>Eukaryota</taxon>
        <taxon>Metazoa</taxon>
        <taxon>Ecdysozoa</taxon>
        <taxon>Nematoda</taxon>
        <taxon>Chromadorea</taxon>
        <taxon>Rhabditida</taxon>
        <taxon>Tylenchina</taxon>
        <taxon>Tylenchomorpha</taxon>
        <taxon>Tylenchoidea</taxon>
        <taxon>Heteroderidae</taxon>
        <taxon>Heteroderinae</taxon>
        <taxon>Heterodera</taxon>
    </lineage>
</organism>
<keyword evidence="1" id="KW-0732">Signal</keyword>
<dbReference type="AlphaFoldDB" id="A0ABD2J6J4"/>
<comment type="caution">
    <text evidence="2">The sequence shown here is derived from an EMBL/GenBank/DDBJ whole genome shotgun (WGS) entry which is preliminary data.</text>
</comment>
<proteinExistence type="predicted"/>
<dbReference type="Proteomes" id="UP001620645">
    <property type="component" value="Unassembled WGS sequence"/>
</dbReference>
<reference evidence="2 3" key="1">
    <citation type="submission" date="2024-10" db="EMBL/GenBank/DDBJ databases">
        <authorList>
            <person name="Kim D."/>
        </authorList>
    </citation>
    <scope>NUCLEOTIDE SEQUENCE [LARGE SCALE GENOMIC DNA]</scope>
    <source>
        <strain evidence="2">Taebaek</strain>
    </source>
</reference>
<dbReference type="EMBL" id="JBICCN010000212">
    <property type="protein sequence ID" value="KAL3086153.1"/>
    <property type="molecule type" value="Genomic_DNA"/>
</dbReference>
<keyword evidence="3" id="KW-1185">Reference proteome</keyword>
<evidence type="ECO:0000313" key="2">
    <source>
        <dbReference type="EMBL" id="KAL3086153.1"/>
    </source>
</evidence>
<sequence>MRSFFFASLALVLICASTTVSKPHPTVPVQVEPPEVEPAVPEVEPAVPSVKTNEKGCYKLCFVVLCIDICPKAKNDENGAAVKWLNISVPIPDAISLPSFDLTNITKGEETEE</sequence>
<accession>A0ABD2J6J4</accession>
<evidence type="ECO:0000313" key="3">
    <source>
        <dbReference type="Proteomes" id="UP001620645"/>
    </source>
</evidence>
<name>A0ABD2J6J4_HETSC</name>
<feature type="signal peptide" evidence="1">
    <location>
        <begin position="1"/>
        <end position="21"/>
    </location>
</feature>